<accession>K1SBL2</accession>
<comment type="caution">
    <text evidence="1">The sequence shown here is derived from an EMBL/GenBank/DDBJ whole genome shotgun (WGS) entry which is preliminary data.</text>
</comment>
<protein>
    <submittedName>
        <fullName evidence="1">Flavoprotein</fullName>
    </submittedName>
</protein>
<dbReference type="AlphaFoldDB" id="K1SBL2"/>
<evidence type="ECO:0000313" key="1">
    <source>
        <dbReference type="EMBL" id="EKC54838.1"/>
    </source>
</evidence>
<sequence length="61" mass="6496">MYFPALSETELAALFAQRVGLLGSEAAESWLGLLPVKLGRALWTDAGLPENARALPASAWP</sequence>
<dbReference type="EMBL" id="AJWY01010692">
    <property type="protein sequence ID" value="EKC54838.1"/>
    <property type="molecule type" value="Genomic_DNA"/>
</dbReference>
<proteinExistence type="predicted"/>
<gene>
    <name evidence="1" type="ORF">LEA_15662</name>
</gene>
<reference evidence="1" key="1">
    <citation type="journal article" date="2013" name="Environ. Microbiol.">
        <title>Microbiota from the distal guts of lean and obese adolescents exhibit partial functional redundancy besides clear differences in community structure.</title>
        <authorList>
            <person name="Ferrer M."/>
            <person name="Ruiz A."/>
            <person name="Lanza F."/>
            <person name="Haange S.B."/>
            <person name="Oberbach A."/>
            <person name="Till H."/>
            <person name="Bargiela R."/>
            <person name="Campoy C."/>
            <person name="Segura M.T."/>
            <person name="Richter M."/>
            <person name="von Bergen M."/>
            <person name="Seifert J."/>
            <person name="Suarez A."/>
        </authorList>
    </citation>
    <scope>NUCLEOTIDE SEQUENCE</scope>
</reference>
<organism evidence="1">
    <name type="scientific">human gut metagenome</name>
    <dbReference type="NCBI Taxonomy" id="408170"/>
    <lineage>
        <taxon>unclassified sequences</taxon>
        <taxon>metagenomes</taxon>
        <taxon>organismal metagenomes</taxon>
    </lineage>
</organism>
<name>K1SBL2_9ZZZZ</name>